<dbReference type="Proteomes" id="UP000199706">
    <property type="component" value="Unassembled WGS sequence"/>
</dbReference>
<protein>
    <submittedName>
        <fullName evidence="3">Predicted dehydrogenase</fullName>
    </submittedName>
</protein>
<evidence type="ECO:0000313" key="4">
    <source>
        <dbReference type="Proteomes" id="UP000199706"/>
    </source>
</evidence>
<dbReference type="SUPFAM" id="SSF51735">
    <property type="entry name" value="NAD(P)-binding Rossmann-fold domains"/>
    <property type="match status" value="1"/>
</dbReference>
<dbReference type="PANTHER" id="PTHR43708:SF3">
    <property type="entry name" value="OXIDOREDUCTASE"/>
    <property type="match status" value="1"/>
</dbReference>
<evidence type="ECO:0000259" key="2">
    <source>
        <dbReference type="Pfam" id="PF22725"/>
    </source>
</evidence>
<dbReference type="Gene3D" id="3.40.50.720">
    <property type="entry name" value="NAD(P)-binding Rossmann-like Domain"/>
    <property type="match status" value="1"/>
</dbReference>
<dbReference type="EMBL" id="FNCJ01000011">
    <property type="protein sequence ID" value="SDH61249.1"/>
    <property type="molecule type" value="Genomic_DNA"/>
</dbReference>
<evidence type="ECO:0000259" key="1">
    <source>
        <dbReference type="Pfam" id="PF01408"/>
    </source>
</evidence>
<dbReference type="InterPro" id="IPR051317">
    <property type="entry name" value="Gfo/Idh/MocA_oxidoreduct"/>
</dbReference>
<dbReference type="Pfam" id="PF01408">
    <property type="entry name" value="GFO_IDH_MocA"/>
    <property type="match status" value="1"/>
</dbReference>
<feature type="domain" description="Gfo/Idh/MocA-like oxidoreductase N-terminal" evidence="1">
    <location>
        <begin position="6"/>
        <end position="132"/>
    </location>
</feature>
<feature type="domain" description="GFO/IDH/MocA-like oxidoreductase" evidence="2">
    <location>
        <begin position="142"/>
        <end position="274"/>
    </location>
</feature>
<evidence type="ECO:0000313" key="3">
    <source>
        <dbReference type="EMBL" id="SDH61249.1"/>
    </source>
</evidence>
<dbReference type="Pfam" id="PF22725">
    <property type="entry name" value="GFO_IDH_MocA_C3"/>
    <property type="match status" value="1"/>
</dbReference>
<dbReference type="GO" id="GO:0000166">
    <property type="term" value="F:nucleotide binding"/>
    <property type="evidence" value="ECO:0007669"/>
    <property type="project" value="InterPro"/>
</dbReference>
<reference evidence="3 4" key="1">
    <citation type="submission" date="2016-10" db="EMBL/GenBank/DDBJ databases">
        <authorList>
            <person name="de Groot N.N."/>
        </authorList>
    </citation>
    <scope>NUCLEOTIDE SEQUENCE [LARGE SCALE GENOMIC DNA]</scope>
    <source>
        <strain evidence="3 4">LMG 2247</strain>
    </source>
</reference>
<dbReference type="InterPro" id="IPR055170">
    <property type="entry name" value="GFO_IDH_MocA-like_dom"/>
</dbReference>
<dbReference type="PANTHER" id="PTHR43708">
    <property type="entry name" value="CONSERVED EXPRESSED OXIDOREDUCTASE (EUROFUNG)"/>
    <property type="match status" value="1"/>
</dbReference>
<proteinExistence type="predicted"/>
<organism evidence="3 4">
    <name type="scientific">Paraburkholderia phenazinium</name>
    <dbReference type="NCBI Taxonomy" id="60549"/>
    <lineage>
        <taxon>Bacteria</taxon>
        <taxon>Pseudomonadati</taxon>
        <taxon>Pseudomonadota</taxon>
        <taxon>Betaproteobacteria</taxon>
        <taxon>Burkholderiales</taxon>
        <taxon>Burkholderiaceae</taxon>
        <taxon>Paraburkholderia</taxon>
    </lineage>
</organism>
<dbReference type="InterPro" id="IPR000683">
    <property type="entry name" value="Gfo/Idh/MocA-like_OxRdtase_N"/>
</dbReference>
<dbReference type="RefSeq" id="WP_244106358.1">
    <property type="nucleotide sequence ID" value="NZ_CADERL010000017.1"/>
</dbReference>
<dbReference type="InterPro" id="IPR036291">
    <property type="entry name" value="NAD(P)-bd_dom_sf"/>
</dbReference>
<dbReference type="SUPFAM" id="SSF55347">
    <property type="entry name" value="Glyceraldehyde-3-phosphate dehydrogenase-like, C-terminal domain"/>
    <property type="match status" value="1"/>
</dbReference>
<dbReference type="Gene3D" id="3.30.360.10">
    <property type="entry name" value="Dihydrodipicolinate Reductase, domain 2"/>
    <property type="match status" value="1"/>
</dbReference>
<gene>
    <name evidence="3" type="ORF">SAMN05216466_111165</name>
</gene>
<dbReference type="AlphaFoldDB" id="A0A1G8DV06"/>
<accession>A0A1G8DV06</accession>
<name>A0A1G8DV06_9BURK</name>
<sequence>MTRKLRLGMVGGGQGAFIGAVHRIAARLDDRFELVAGALSSDPQRAAASAAEAGIARSYAHWREMAQAEAAREDDGIDAVAIVTPNHLHAPVATAFLEAGIHVICDKPLAVSLAEGQALAKLAREKHLLFALTHTYSGYPLVRHARELVEAGELGEVRVVQVEYAQDWLAEPIETTGTNKQAGWRTDPSQAGPAGCLGDIGTHAYHLAAFVTGMQPKWLSAELHTFVPGRRVDDHVQAMLRYENGARGMLWASQVASGAENALRLRVYGTKAGLSFDQENPNELWLTPLGGLAQRLTRGRVRSAIAAHATRVPPGHPEGYLEAFAQLYQDAALQIEALNAGQPLPPESRLLTTVDDGVAGLHFIEAVLASSAAHGQIHEVRGG</sequence>